<name>A0A7J0BV21_9BACT</name>
<dbReference type="InterPro" id="IPR001646">
    <property type="entry name" value="5peptide_repeat"/>
</dbReference>
<comment type="caution">
    <text evidence="2">The sequence shown here is derived from an EMBL/GenBank/DDBJ whole genome shotgun (WGS) entry which is preliminary data.</text>
</comment>
<dbReference type="EMBL" id="BLVP01000008">
    <property type="protein sequence ID" value="GFM37547.1"/>
    <property type="molecule type" value="Genomic_DNA"/>
</dbReference>
<accession>A0A7J0BV21</accession>
<evidence type="ECO:0000259" key="1">
    <source>
        <dbReference type="Pfam" id="PF12633"/>
    </source>
</evidence>
<gene>
    <name evidence="2" type="ORF">DSM19430T_22310</name>
</gene>
<dbReference type="Pfam" id="PF01295">
    <property type="entry name" value="Adenylate_cycl"/>
    <property type="match status" value="1"/>
</dbReference>
<feature type="domain" description="Adenylate cyclase class-I N-terminal" evidence="1">
    <location>
        <begin position="677"/>
        <end position="875"/>
    </location>
</feature>
<dbReference type="GO" id="GO:0006171">
    <property type="term" value="P:cAMP biosynthetic process"/>
    <property type="evidence" value="ECO:0007669"/>
    <property type="project" value="InterPro"/>
</dbReference>
<dbReference type="Pfam" id="PF12633">
    <property type="entry name" value="Adenyl_cycl_N"/>
    <property type="match status" value="1"/>
</dbReference>
<keyword evidence="3" id="KW-1185">Reference proteome</keyword>
<dbReference type="InterPro" id="IPR024685">
    <property type="entry name" value="Adenylate_cyclase_1_N"/>
</dbReference>
<dbReference type="Gene3D" id="2.160.20.80">
    <property type="entry name" value="E3 ubiquitin-protein ligase SopA"/>
    <property type="match status" value="1"/>
</dbReference>
<dbReference type="RefSeq" id="WP_174410135.1">
    <property type="nucleotide sequence ID" value="NZ_BLVP01000008.1"/>
</dbReference>
<evidence type="ECO:0000313" key="2">
    <source>
        <dbReference type="EMBL" id="GFM37547.1"/>
    </source>
</evidence>
<evidence type="ECO:0000313" key="3">
    <source>
        <dbReference type="Proteomes" id="UP000503820"/>
    </source>
</evidence>
<dbReference type="PANTHER" id="PTHR38760:SF1">
    <property type="entry name" value="ADENYLATE CYCLASE"/>
    <property type="match status" value="1"/>
</dbReference>
<dbReference type="SUPFAM" id="SSF141571">
    <property type="entry name" value="Pentapeptide repeat-like"/>
    <property type="match status" value="1"/>
</dbReference>
<dbReference type="SUPFAM" id="SSF48371">
    <property type="entry name" value="ARM repeat"/>
    <property type="match status" value="1"/>
</dbReference>
<dbReference type="PANTHER" id="PTHR38760">
    <property type="entry name" value="ADENYLATE CYCLASE"/>
    <property type="match status" value="1"/>
</dbReference>
<protein>
    <recommendedName>
        <fullName evidence="1">Adenylate cyclase class-I N-terminal domain-containing protein</fullName>
    </recommendedName>
</protein>
<sequence>MQHTTPTLDDLLARIRQARDRVTEAPAQLKALLEESARAVADFESGQGYSPAQAVPMALAVREMAVQDSAAAMGGLFLRFWLDMPACCWSHAIRHISGISPFAACEPTLNSLPLRHRLLLAHEILRTGTATGKLAGTPQETWCLSLLEQSPMWSFAELLAFLERLHKARRVLNLQIAECLRNIRTAQQCLALVDAPPRPELAIQAATALCVLEVAPGAGTLIKALLSDDDQRISLLLQAIRTNPPYPVAPDLLRTLVQLAQHPQPAIRKDALFTMVVLNVPNLTTIFLAVLRKFTRDRNLFYPALLYLSPEQFSEFLNSMPPKLRQDALGYLLHLFMSGAQDLVSHSLSSAPHLVRALPEEASAALRQFVQTCRKNRYIDPRPGSLRTPRAPRKHARQESAAFFARRRHNPEEAFAQAAARTGRITDLNAQDAWLTEQELSGREIADSSFASASLVNFSFTGCLFRNVSFAEAALVSILFTDCRFEQCDFSGTTLDSCEFENCAFKDTDATSADLVRCTFTACSARQVLFTDAHLHSCTLHETWTDECVFWETSFSRVQLTSSHFQTTDFTRALFFGCTLRGCTFAECTFSHTHLERSKTEHTFSLAGNYSRCAFRQTLSDEPHLLMSAEHERFNALMELATSIPPAAVPKWCRTAEALAEHVLQQVLRFRGVIRSRYRFLRQNSQRTNLVRATLEQRRTDFFILLPLLLQTRLFETRHAPKSRWPLCVISGYAPTHETLQIARNLFGFNPTEEMQPQTGADAPLTADAIYTIGSVGSIAMTGDSDIDYWISLDPQTFTPKAAAALSDKLESISRWAQETFGLETTFFVMNRNAIIGNDFGISDKESSGSAQALLLKEEFYRTALKVCGRDLAWWAMPARADRAAHAALLEQFASLPFRVGDCLVDFGILETIPPEEYFGAALWQIVKAFKNPFKSVMKLGILEAYITSKDDILLCETIKQHIVSGNRSLLKTDPYVTLMRTLQEHYHACGNKESAALLQTAFTAKLHDPTLKAQDNALLTTLRNRALQELYGSGAQLKPQGYEQAKALGDSLNSFFLRSYTALQQQLEAKRIAARISPEDITRLGRKIFAAFAPRKDKVERLPFVNSMGRTIRELMFRKDTTPGKRKKWIAMGLPQGVASRRESFVELKAEAEPVRLMIWLVVNGIYHPDMHVEVDMTMSPIAAQDVSALLQGLYEFFPHKLLETDAEETLRSEKVLKAHCAFNFTLRRDTSVHKEVAVTYVTNWGELFCTHMEVEDPVLMAKSPRSFLAKNLPHAVTMDMTLGFLIPYKSRTPRISTV</sequence>
<dbReference type="Pfam" id="PF13599">
    <property type="entry name" value="Pentapeptide_4"/>
    <property type="match status" value="1"/>
</dbReference>
<organism evidence="2 3">
    <name type="scientific">Desulfovibrio psychrotolerans</name>
    <dbReference type="NCBI Taxonomy" id="415242"/>
    <lineage>
        <taxon>Bacteria</taxon>
        <taxon>Pseudomonadati</taxon>
        <taxon>Thermodesulfobacteriota</taxon>
        <taxon>Desulfovibrionia</taxon>
        <taxon>Desulfovibrionales</taxon>
        <taxon>Desulfovibrionaceae</taxon>
        <taxon>Desulfovibrio</taxon>
    </lineage>
</organism>
<reference evidence="2 3" key="1">
    <citation type="submission" date="2020-05" db="EMBL/GenBank/DDBJ databases">
        <title>Draft genome sequence of Desulfovibrio psychrotolerans JS1T.</title>
        <authorList>
            <person name="Ueno A."/>
            <person name="Tamazawa S."/>
            <person name="Tamamura S."/>
            <person name="Murakami T."/>
            <person name="Kiyama T."/>
            <person name="Inomata H."/>
            <person name="Amano Y."/>
            <person name="Miyakawa K."/>
            <person name="Tamaki H."/>
            <person name="Naganuma T."/>
            <person name="Kaneko K."/>
        </authorList>
    </citation>
    <scope>NUCLEOTIDE SEQUENCE [LARGE SCALE GENOMIC DNA]</scope>
    <source>
        <strain evidence="2 3">JS1</strain>
    </source>
</reference>
<proteinExistence type="predicted"/>
<dbReference type="GO" id="GO:0004016">
    <property type="term" value="F:adenylate cyclase activity"/>
    <property type="evidence" value="ECO:0007669"/>
    <property type="project" value="InterPro"/>
</dbReference>
<dbReference type="Proteomes" id="UP000503820">
    <property type="component" value="Unassembled WGS sequence"/>
</dbReference>
<dbReference type="InterPro" id="IPR000274">
    <property type="entry name" value="Adenylate_cyclase_1"/>
</dbReference>
<dbReference type="InterPro" id="IPR016024">
    <property type="entry name" value="ARM-type_fold"/>
</dbReference>
<dbReference type="Pfam" id="PF00805">
    <property type="entry name" value="Pentapeptide"/>
    <property type="match status" value="1"/>
</dbReference>